<evidence type="ECO:0000256" key="1">
    <source>
        <dbReference type="ARBA" id="ARBA00022737"/>
    </source>
</evidence>
<organism evidence="4">
    <name type="scientific">uncultured Thiotrichaceae bacterium</name>
    <dbReference type="NCBI Taxonomy" id="298394"/>
    <lineage>
        <taxon>Bacteria</taxon>
        <taxon>Pseudomonadati</taxon>
        <taxon>Pseudomonadota</taxon>
        <taxon>Gammaproteobacteria</taxon>
        <taxon>Thiotrichales</taxon>
        <taxon>Thiotrichaceae</taxon>
        <taxon>environmental samples</taxon>
    </lineage>
</organism>
<reference evidence="4" key="1">
    <citation type="submission" date="2020-01" db="EMBL/GenBank/DDBJ databases">
        <authorList>
            <person name="Meier V. D."/>
            <person name="Meier V D."/>
        </authorList>
    </citation>
    <scope>NUCLEOTIDE SEQUENCE</scope>
    <source>
        <strain evidence="4">HLG_WM_MAG_08</strain>
    </source>
</reference>
<dbReference type="Pfam" id="PF13181">
    <property type="entry name" value="TPR_8"/>
    <property type="match status" value="1"/>
</dbReference>
<accession>A0A6S6U705</accession>
<dbReference type="Pfam" id="PF13432">
    <property type="entry name" value="TPR_16"/>
    <property type="match status" value="1"/>
</dbReference>
<dbReference type="EMBL" id="CACVAV010000359">
    <property type="protein sequence ID" value="CAA6823306.1"/>
    <property type="molecule type" value="Genomic_DNA"/>
</dbReference>
<evidence type="ECO:0000313" key="4">
    <source>
        <dbReference type="EMBL" id="CAA6823306.1"/>
    </source>
</evidence>
<gene>
    <name evidence="4" type="ORF">HELGO_WM57626</name>
</gene>
<dbReference type="InterPro" id="IPR019734">
    <property type="entry name" value="TPR_rpt"/>
</dbReference>
<dbReference type="Pfam" id="PF13174">
    <property type="entry name" value="TPR_6"/>
    <property type="match status" value="1"/>
</dbReference>
<dbReference type="SUPFAM" id="SSF48452">
    <property type="entry name" value="TPR-like"/>
    <property type="match status" value="1"/>
</dbReference>
<evidence type="ECO:0000256" key="3">
    <source>
        <dbReference type="PROSITE-ProRule" id="PRU00339"/>
    </source>
</evidence>
<sequence length="247" mass="27128">MNTSALMTAVCVTAVLISGCTSTGSSLKKNPKKAAGYQAQLGAGYLQRNRLGLAKQYLEKALKSDSNSPEAQHYYALLQERLGDNAKAGTYFRKAMAQDGKNPELLNNYGSFLCKSGDTQQAVAAFMSAASDPLYTTPAFAYSNAGICLKNKGNHAHSEEYLRKALTLQPYSPSALFHMAEISYNRGENAKAQAFLYRYTERHPDTPETLLLCYKTNRALHDGKQTEECANRLLSKFPQSKEAAELN</sequence>
<dbReference type="AlphaFoldDB" id="A0A6S6U705"/>
<dbReference type="SMART" id="SM00028">
    <property type="entry name" value="TPR"/>
    <property type="match status" value="4"/>
</dbReference>
<feature type="repeat" description="TPR" evidence="3">
    <location>
        <begin position="139"/>
        <end position="172"/>
    </location>
</feature>
<protein>
    <submittedName>
        <fullName evidence="4">Type IV pilus biogenesis/stability protein PilW</fullName>
    </submittedName>
</protein>
<dbReference type="InterPro" id="IPR051012">
    <property type="entry name" value="CellSynth/LPSAsmb/PSIAsmb"/>
</dbReference>
<keyword evidence="1" id="KW-0677">Repeat</keyword>
<dbReference type="PROSITE" id="PS50005">
    <property type="entry name" value="TPR"/>
    <property type="match status" value="1"/>
</dbReference>
<proteinExistence type="predicted"/>
<dbReference type="NCBIfam" id="TIGR02521">
    <property type="entry name" value="type_IV_pilW"/>
    <property type="match status" value="1"/>
</dbReference>
<dbReference type="PANTHER" id="PTHR45586:SF1">
    <property type="entry name" value="LIPOPOLYSACCHARIDE ASSEMBLY PROTEIN B"/>
    <property type="match status" value="1"/>
</dbReference>
<dbReference type="InterPro" id="IPR011990">
    <property type="entry name" value="TPR-like_helical_dom_sf"/>
</dbReference>
<dbReference type="InterPro" id="IPR013360">
    <property type="entry name" value="Pilus_4_PilW"/>
</dbReference>
<keyword evidence="2 3" id="KW-0802">TPR repeat</keyword>
<dbReference type="Gene3D" id="1.25.40.10">
    <property type="entry name" value="Tetratricopeptide repeat domain"/>
    <property type="match status" value="1"/>
</dbReference>
<dbReference type="PANTHER" id="PTHR45586">
    <property type="entry name" value="TPR REPEAT-CONTAINING PROTEIN PA4667"/>
    <property type="match status" value="1"/>
</dbReference>
<name>A0A6S6U705_9GAMM</name>
<evidence type="ECO:0000256" key="2">
    <source>
        <dbReference type="ARBA" id="ARBA00022803"/>
    </source>
</evidence>